<dbReference type="Proteomes" id="UP000050792">
    <property type="component" value="Unassembled WGS sequence"/>
</dbReference>
<evidence type="ECO:0000313" key="3">
    <source>
        <dbReference type="WBParaSite" id="SRDH1_7990.4"/>
    </source>
</evidence>
<dbReference type="PANTHER" id="PTHR21180:SF32">
    <property type="entry name" value="ENDONUCLEASE_EXONUCLEASE_PHOSPHATASE FAMILY DOMAIN-CONTAINING PROTEIN 1"/>
    <property type="match status" value="1"/>
</dbReference>
<dbReference type="CDD" id="cd10283">
    <property type="entry name" value="MnuA_DNase1-like"/>
    <property type="match status" value="1"/>
</dbReference>
<reference evidence="3" key="2">
    <citation type="submission" date="2023-11" db="UniProtKB">
        <authorList>
            <consortium name="WormBaseParasite"/>
        </authorList>
    </citation>
    <scope>IDENTIFICATION</scope>
</reference>
<protein>
    <recommendedName>
        <fullName evidence="1">Endonuclease/exonuclease/phosphatase domain-containing protein</fullName>
    </recommendedName>
</protein>
<accession>A0AA85G7H2</accession>
<dbReference type="InterPro" id="IPR036691">
    <property type="entry name" value="Endo/exonu/phosph_ase_sf"/>
</dbReference>
<feature type="domain" description="Endonuclease/exonuclease/phosphatase" evidence="1">
    <location>
        <begin position="194"/>
        <end position="477"/>
    </location>
</feature>
<dbReference type="SUPFAM" id="SSF56219">
    <property type="entry name" value="DNase I-like"/>
    <property type="match status" value="1"/>
</dbReference>
<dbReference type="AlphaFoldDB" id="A0AA85G7H2"/>
<dbReference type="PANTHER" id="PTHR21180">
    <property type="entry name" value="ENDONUCLEASE/EXONUCLEASE/PHOSPHATASE FAMILY DOMAIN-CONTAINING PROTEIN 1"/>
    <property type="match status" value="1"/>
</dbReference>
<evidence type="ECO:0000259" key="1">
    <source>
        <dbReference type="Pfam" id="PF03372"/>
    </source>
</evidence>
<keyword evidence="2" id="KW-1185">Reference proteome</keyword>
<sequence length="487" mass="55584">MPCFCICFWRCFKNRLTEKNAEILKKILYYISSADNQVNEQMNYVIQEIYLAISSEYTDSTILLEKLKSTIIKSKQLCIPSHDINENMFYLIERYKNSIFRINNEYSDTIKGHRKSENCSMQSLPQSVNNYSSQFSEYRTDEKNYGFSHSQLQLVLRMEGIRDWLNLIASCGLLNELDPPLPRISSIERHIRIGSWNLNRFNLSKAKHPGFMEVVCLTILRMNVSLILLQEVSDPSVADYLCSELNYPSLPHIKRWVEKFPLSIPPYWKASCSIQPTGSMFRAKEYAVFLYNSRCGIRISRTSLLEKSSNSLSVSRKSFTRSPCGASCHIQHVNLVLISVHLKAGGLRNSQIGRTISEIESLGYLVQAFYETQPSGTYLIIAGDFNLSSTHEAYRVLHQHGLWPVLKGEQQTTANHCKSGSNHLRAYDNAWLSANLSLTSESTIRWTGDSGVILKGLRHPFIPEETRSGANGLVSDHAPIWFDIHLT</sequence>
<dbReference type="InterPro" id="IPR005135">
    <property type="entry name" value="Endo/exonuclease/phosphatase"/>
</dbReference>
<name>A0AA85G7H2_9TREM</name>
<reference evidence="2" key="1">
    <citation type="submission" date="2022-06" db="EMBL/GenBank/DDBJ databases">
        <authorList>
            <person name="Berger JAMES D."/>
            <person name="Berger JAMES D."/>
        </authorList>
    </citation>
    <scope>NUCLEOTIDE SEQUENCE [LARGE SCALE GENOMIC DNA]</scope>
</reference>
<dbReference type="Pfam" id="PF03372">
    <property type="entry name" value="Exo_endo_phos"/>
    <property type="match status" value="1"/>
</dbReference>
<dbReference type="Gene3D" id="3.60.10.10">
    <property type="entry name" value="Endonuclease/exonuclease/phosphatase"/>
    <property type="match status" value="1"/>
</dbReference>
<dbReference type="WBParaSite" id="SRDH1_7990.4">
    <property type="protein sequence ID" value="SRDH1_7990.4"/>
    <property type="gene ID" value="SRDH1_7990"/>
</dbReference>
<dbReference type="GO" id="GO:0003824">
    <property type="term" value="F:catalytic activity"/>
    <property type="evidence" value="ECO:0007669"/>
    <property type="project" value="InterPro"/>
</dbReference>
<evidence type="ECO:0000313" key="2">
    <source>
        <dbReference type="Proteomes" id="UP000050792"/>
    </source>
</evidence>
<dbReference type="InterPro" id="IPR051675">
    <property type="entry name" value="Endo/Exo/Phosphatase_dom_1"/>
</dbReference>
<proteinExistence type="predicted"/>
<organism evidence="2 3">
    <name type="scientific">Schistosoma rodhaini</name>
    <dbReference type="NCBI Taxonomy" id="6188"/>
    <lineage>
        <taxon>Eukaryota</taxon>
        <taxon>Metazoa</taxon>
        <taxon>Spiralia</taxon>
        <taxon>Lophotrochozoa</taxon>
        <taxon>Platyhelminthes</taxon>
        <taxon>Trematoda</taxon>
        <taxon>Digenea</taxon>
        <taxon>Strigeidida</taxon>
        <taxon>Schistosomatoidea</taxon>
        <taxon>Schistosomatidae</taxon>
        <taxon>Schistosoma</taxon>
    </lineage>
</organism>